<gene>
    <name evidence="5" type="ORF">FHL06_11855</name>
</gene>
<evidence type="ECO:0000313" key="5">
    <source>
        <dbReference type="EMBL" id="MQS77025.1"/>
    </source>
</evidence>
<dbReference type="CDD" id="cd17255">
    <property type="entry name" value="RMtype1_S_Fco49512ORF2615P-TRD2-CR2_like"/>
    <property type="match status" value="1"/>
</dbReference>
<feature type="domain" description="Type I restriction modification DNA specificity" evidence="4">
    <location>
        <begin position="79"/>
        <end position="201"/>
    </location>
</feature>
<evidence type="ECO:0000256" key="1">
    <source>
        <dbReference type="ARBA" id="ARBA00010923"/>
    </source>
</evidence>
<dbReference type="PANTHER" id="PTHR30408">
    <property type="entry name" value="TYPE-1 RESTRICTION ENZYME ECOKI SPECIFICITY PROTEIN"/>
    <property type="match status" value="1"/>
</dbReference>
<dbReference type="RefSeq" id="WP_153386800.1">
    <property type="nucleotide sequence ID" value="NZ_VDFP01000043.1"/>
</dbReference>
<keyword evidence="5" id="KW-0540">Nuclease</keyword>
<dbReference type="EMBL" id="VDFP01000043">
    <property type="protein sequence ID" value="MQS77025.1"/>
    <property type="molecule type" value="Genomic_DNA"/>
</dbReference>
<dbReference type="InterPro" id="IPR044946">
    <property type="entry name" value="Restrct_endonuc_typeI_TRD_sf"/>
</dbReference>
<keyword evidence="5" id="KW-0378">Hydrolase</keyword>
<keyword evidence="3" id="KW-0238">DNA-binding</keyword>
<dbReference type="GO" id="GO:0003677">
    <property type="term" value="F:DNA binding"/>
    <property type="evidence" value="ECO:0007669"/>
    <property type="project" value="UniProtKB-KW"/>
</dbReference>
<comment type="similarity">
    <text evidence="1">Belongs to the type-I restriction system S methylase family.</text>
</comment>
<evidence type="ECO:0000313" key="6">
    <source>
        <dbReference type="Proteomes" id="UP000414364"/>
    </source>
</evidence>
<dbReference type="AlphaFoldDB" id="A0A5P0ZSG8"/>
<protein>
    <submittedName>
        <fullName evidence="5">Restriction endonuclease subunit S</fullName>
    </submittedName>
</protein>
<dbReference type="Proteomes" id="UP000414364">
    <property type="component" value="Unassembled WGS sequence"/>
</dbReference>
<feature type="domain" description="Type I restriction modification DNA specificity" evidence="4">
    <location>
        <begin position="229"/>
        <end position="391"/>
    </location>
</feature>
<dbReference type="CDD" id="cd17521">
    <property type="entry name" value="RMtype1_S_Sau13435ORF2165P_TRD2-CR2_like"/>
    <property type="match status" value="1"/>
</dbReference>
<dbReference type="PANTHER" id="PTHR30408:SF12">
    <property type="entry name" value="TYPE I RESTRICTION ENZYME MJAVIII SPECIFICITY SUBUNIT"/>
    <property type="match status" value="1"/>
</dbReference>
<dbReference type="Gene3D" id="1.10.287.1120">
    <property type="entry name" value="Bipartite methylase S protein"/>
    <property type="match status" value="1"/>
</dbReference>
<reference evidence="5 6" key="1">
    <citation type="journal article" date="2019" name="Syst. Appl. Microbiol.">
        <title>Polyphasic characterization of two novel Lactobacillus spp. isolated from blown salami packages: Description of Lactobacillus halodurans sp. nov. and Lactobacillus salsicarnum sp. nov.</title>
        <authorList>
            <person name="Schuster J.A."/>
            <person name="Klingl A."/>
            <person name="Vogel R.F."/>
            <person name="Ehrmann M.A."/>
        </authorList>
    </citation>
    <scope>NUCLEOTIDE SEQUENCE [LARGE SCALE GENOMIC DNA]</scope>
    <source>
        <strain evidence="5 6">TMW 1.2172</strain>
    </source>
</reference>
<dbReference type="Gene3D" id="3.90.220.20">
    <property type="entry name" value="DNA methylase specificity domains"/>
    <property type="match status" value="2"/>
</dbReference>
<evidence type="ECO:0000259" key="4">
    <source>
        <dbReference type="Pfam" id="PF01420"/>
    </source>
</evidence>
<keyword evidence="2" id="KW-0680">Restriction system</keyword>
<evidence type="ECO:0000256" key="2">
    <source>
        <dbReference type="ARBA" id="ARBA00022747"/>
    </source>
</evidence>
<dbReference type="Pfam" id="PF01420">
    <property type="entry name" value="Methylase_S"/>
    <property type="match status" value="2"/>
</dbReference>
<name>A0A5P0ZSG8_9LACO</name>
<accession>A0A5P0ZSG8</accession>
<dbReference type="GO" id="GO:0004519">
    <property type="term" value="F:endonuclease activity"/>
    <property type="evidence" value="ECO:0007669"/>
    <property type="project" value="UniProtKB-KW"/>
</dbReference>
<keyword evidence="5" id="KW-0255">Endonuclease</keyword>
<proteinExistence type="inferred from homology"/>
<dbReference type="SUPFAM" id="SSF116734">
    <property type="entry name" value="DNA methylase specificity domain"/>
    <property type="match status" value="2"/>
</dbReference>
<dbReference type="InterPro" id="IPR052021">
    <property type="entry name" value="Type-I_RS_S_subunit"/>
</dbReference>
<sequence>MAKIDDSVKKKVPELRFKGFTDPWVQRNLADLSDGFSYGLNAAAKEYDGVHGYLRITDIDEVSHSFLPEGLTSPDVPEDQLTDYRMDEQSIVYARTGASTGKTYIYRDSDGELYYAGFLIRQKVNKETSAQFVYQNTLTKAWERYVQVMSQRSGQPGINAQEVGRFELAIPERAEQDKIAHLFNSLDNLIAANQRKLDLLKEQKKGYLQKMFPQNGSKFPQLRFAGFADDWEQRKVGELYKVTRGQVLATSKTTPEKVGKNQYPVYSSQTKNDGLMGYYSDYLFDTAITWTTDGANAGTVNFRPGKFYSTNVNGVLLSADGLANKAMAENLNRSAWKWVSHVGNPKLMNNVMSQISVMIPVNLSEQEKISEFLMMIDNTIALHQRKLDLLKEQKKGFLQKMFV</sequence>
<dbReference type="GO" id="GO:0009307">
    <property type="term" value="P:DNA restriction-modification system"/>
    <property type="evidence" value="ECO:0007669"/>
    <property type="project" value="UniProtKB-KW"/>
</dbReference>
<organism evidence="5 6">
    <name type="scientific">Companilactobacillus halodurans</name>
    <dbReference type="NCBI Taxonomy" id="2584183"/>
    <lineage>
        <taxon>Bacteria</taxon>
        <taxon>Bacillati</taxon>
        <taxon>Bacillota</taxon>
        <taxon>Bacilli</taxon>
        <taxon>Lactobacillales</taxon>
        <taxon>Lactobacillaceae</taxon>
        <taxon>Companilactobacillus</taxon>
    </lineage>
</organism>
<comment type="caution">
    <text evidence="5">The sequence shown here is derived from an EMBL/GenBank/DDBJ whole genome shotgun (WGS) entry which is preliminary data.</text>
</comment>
<evidence type="ECO:0000256" key="3">
    <source>
        <dbReference type="ARBA" id="ARBA00023125"/>
    </source>
</evidence>
<dbReference type="InterPro" id="IPR000055">
    <property type="entry name" value="Restrct_endonuc_typeI_TRD"/>
</dbReference>